<protein>
    <submittedName>
        <fullName evidence="1">DUF4012 domain-containing protein</fullName>
    </submittedName>
</protein>
<name>A0A5J5K1V4_9ACTN</name>
<reference evidence="1 2" key="1">
    <citation type="submission" date="2019-09" db="EMBL/GenBank/DDBJ databases">
        <title>Screening of Novel Bioactive Compounds from Soil-Associated.</title>
        <authorList>
            <person name="Gong X."/>
        </authorList>
    </citation>
    <scope>NUCLEOTIDE SEQUENCE [LARGE SCALE GENOMIC DNA]</scope>
    <source>
        <strain evidence="1 2">Gxj-6</strain>
    </source>
</reference>
<sequence length="592" mass="62351">MTPGRTRRLAIAGLPTLALGLTLAGGWAVHLGLGVRDHLEAARAALLRARPGDLDPGTLGPDSPAAAALADALRHAAEARRLSGGVYWAMLTHLPVVGDGAATARGLAASVADITGALVRVERSAAPLLTAGARAPGDLRRAIDALDAMAPVLRDAAIRVETARALVARTPASTGLAALDGARGAVLREAARLRGFLDQGAEAAALLPPMLGRDGPRRYFLAFETNAEARGTGGLVGAIGVLTADHGSLSVTRLSADNGLASSPEPVADLGPRFLSRYGRGPTTMLSVSNLSPHFPYAATTWTGLWRRQTGQTLDGAVATDPVGLSYLLDVIGPVRLPGGETVTEGGVVDLTERAAYARYPDPRERKKYLIGIAGAVSEALTRRLSDPVRLLPALSRMVGEQRLRVWSRAAGEQRRLAETPLGGVLPERPGPYAGLVVNNSAGTKLDYYLDRSLTYALGPCRPDGTRASTVRIRLTNDVPRGTLPAYVTGRLDTPRRPHAAGSNLLWVSLYAATGAKAAAVRLDGRPIPFYSETERSHPVFSKVLEFAPGQSRTLEFDLLEPYARTAPVVPVQPLVRPQRTTVTADDRGCSP</sequence>
<accession>A0A5J5K1V4</accession>
<proteinExistence type="predicted"/>
<organism evidence="1 2">
    <name type="scientific">Microbispora cellulosiformans</name>
    <dbReference type="NCBI Taxonomy" id="2614688"/>
    <lineage>
        <taxon>Bacteria</taxon>
        <taxon>Bacillati</taxon>
        <taxon>Actinomycetota</taxon>
        <taxon>Actinomycetes</taxon>
        <taxon>Streptosporangiales</taxon>
        <taxon>Streptosporangiaceae</taxon>
        <taxon>Microbispora</taxon>
    </lineage>
</organism>
<evidence type="ECO:0000313" key="1">
    <source>
        <dbReference type="EMBL" id="KAA9377511.1"/>
    </source>
</evidence>
<dbReference type="AlphaFoldDB" id="A0A5J5K1V4"/>
<dbReference type="Pfam" id="PF13196">
    <property type="entry name" value="DUF4012"/>
    <property type="match status" value="1"/>
</dbReference>
<comment type="caution">
    <text evidence="1">The sequence shown here is derived from an EMBL/GenBank/DDBJ whole genome shotgun (WGS) entry which is preliminary data.</text>
</comment>
<gene>
    <name evidence="1" type="ORF">F5972_17900</name>
</gene>
<evidence type="ECO:0000313" key="2">
    <source>
        <dbReference type="Proteomes" id="UP000327011"/>
    </source>
</evidence>
<dbReference type="Proteomes" id="UP000327011">
    <property type="component" value="Unassembled WGS sequence"/>
</dbReference>
<dbReference type="EMBL" id="VYTZ01000006">
    <property type="protein sequence ID" value="KAA9377511.1"/>
    <property type="molecule type" value="Genomic_DNA"/>
</dbReference>
<keyword evidence="2" id="KW-1185">Reference proteome</keyword>
<dbReference type="RefSeq" id="WP_150934704.1">
    <property type="nucleotide sequence ID" value="NZ_VYTZ01000006.1"/>
</dbReference>
<dbReference type="InterPro" id="IPR025101">
    <property type="entry name" value="DUF4012"/>
</dbReference>